<evidence type="ECO:0000259" key="3">
    <source>
        <dbReference type="Pfam" id="PF24883"/>
    </source>
</evidence>
<comment type="caution">
    <text evidence="4">The sequence shown here is derived from an EMBL/GenBank/DDBJ whole genome shotgun (WGS) entry which is preliminary data.</text>
</comment>
<evidence type="ECO:0000256" key="1">
    <source>
        <dbReference type="ARBA" id="ARBA00022737"/>
    </source>
</evidence>
<keyword evidence="1" id="KW-0677">Repeat</keyword>
<proteinExistence type="predicted"/>
<dbReference type="CDD" id="cd21037">
    <property type="entry name" value="MLKL_NTD"/>
    <property type="match status" value="1"/>
</dbReference>
<dbReference type="GO" id="GO:0007166">
    <property type="term" value="P:cell surface receptor signaling pathway"/>
    <property type="evidence" value="ECO:0007669"/>
    <property type="project" value="InterPro"/>
</dbReference>
<dbReference type="InterPro" id="IPR059179">
    <property type="entry name" value="MLKL-like_MCAfunc"/>
</dbReference>
<dbReference type="AlphaFoldDB" id="A0AAV9YYX9"/>
<reference evidence="4 5" key="1">
    <citation type="journal article" date="2024" name="J Genomics">
        <title>Draft genome sequencing and assembly of Favolaschia claudopus CIRM-BRFM 2984 isolated from oak limbs.</title>
        <authorList>
            <person name="Navarro D."/>
            <person name="Drula E."/>
            <person name="Chaduli D."/>
            <person name="Cazenave R."/>
            <person name="Ahrendt S."/>
            <person name="Wang J."/>
            <person name="Lipzen A."/>
            <person name="Daum C."/>
            <person name="Barry K."/>
            <person name="Grigoriev I.V."/>
            <person name="Favel A."/>
            <person name="Rosso M.N."/>
            <person name="Martin F."/>
        </authorList>
    </citation>
    <scope>NUCLEOTIDE SEQUENCE [LARGE SCALE GENOMIC DNA]</scope>
    <source>
        <strain evidence="4 5">CIRM-BRFM 2984</strain>
    </source>
</reference>
<dbReference type="PANTHER" id="PTHR10039">
    <property type="entry name" value="AMELOGENIN"/>
    <property type="match status" value="1"/>
</dbReference>
<evidence type="ECO:0000256" key="2">
    <source>
        <dbReference type="SAM" id="MobiDB-lite"/>
    </source>
</evidence>
<dbReference type="SUPFAM" id="SSF52540">
    <property type="entry name" value="P-loop containing nucleoside triphosphate hydrolases"/>
    <property type="match status" value="1"/>
</dbReference>
<name>A0AAV9YYX9_9AGAR</name>
<protein>
    <recommendedName>
        <fullName evidence="3">Nephrocystin 3-like N-terminal domain-containing protein</fullName>
    </recommendedName>
</protein>
<accession>A0AAV9YYX9</accession>
<organism evidence="4 5">
    <name type="scientific">Favolaschia claudopus</name>
    <dbReference type="NCBI Taxonomy" id="2862362"/>
    <lineage>
        <taxon>Eukaryota</taxon>
        <taxon>Fungi</taxon>
        <taxon>Dikarya</taxon>
        <taxon>Basidiomycota</taxon>
        <taxon>Agaricomycotina</taxon>
        <taxon>Agaricomycetes</taxon>
        <taxon>Agaricomycetidae</taxon>
        <taxon>Agaricales</taxon>
        <taxon>Marasmiineae</taxon>
        <taxon>Mycenaceae</taxon>
        <taxon>Favolaschia</taxon>
    </lineage>
</organism>
<dbReference type="Gene3D" id="3.40.50.300">
    <property type="entry name" value="P-loop containing nucleotide triphosphate hydrolases"/>
    <property type="match status" value="1"/>
</dbReference>
<dbReference type="EMBL" id="JAWWNJ010000305">
    <property type="protein sequence ID" value="KAK6964743.1"/>
    <property type="molecule type" value="Genomic_DNA"/>
</dbReference>
<evidence type="ECO:0000313" key="5">
    <source>
        <dbReference type="Proteomes" id="UP001362999"/>
    </source>
</evidence>
<dbReference type="Pfam" id="PF24883">
    <property type="entry name" value="NPHP3_N"/>
    <property type="match status" value="1"/>
</dbReference>
<keyword evidence="5" id="KW-1185">Reference proteome</keyword>
<dbReference type="InterPro" id="IPR036537">
    <property type="entry name" value="Adaptor_Cbl_N_dom_sf"/>
</dbReference>
<gene>
    <name evidence="4" type="ORF">R3P38DRAFT_983009</name>
</gene>
<feature type="region of interest" description="Disordered" evidence="2">
    <location>
        <begin position="16"/>
        <end position="38"/>
    </location>
</feature>
<evidence type="ECO:0000313" key="4">
    <source>
        <dbReference type="EMBL" id="KAK6964743.1"/>
    </source>
</evidence>
<feature type="compositionally biased region" description="Polar residues" evidence="2">
    <location>
        <begin position="19"/>
        <end position="38"/>
    </location>
</feature>
<dbReference type="Proteomes" id="UP001362999">
    <property type="component" value="Unassembled WGS sequence"/>
</dbReference>
<sequence length="973" mass="110747">MKRLKGLVRRRTARFMDSADSNPSNPLSCVSPTGSNATEDNLQSLAESKALKSGSHSADYPRALKSGLILLLNKVETMLDGSSFKIPISVVNTIVDLVERVSDNNEQFRALFEEVSRQLDIVNAVLPKNLNDECQDRIRQFSQYLKTELDVLNAIAKRSTVKRILESDEDIKTIEATMRRIDGRLRAFHLDITMSIERKIDTANIDAALRILYSASAPGATHDAADGDTHPPCHPNTRMEILERLTKWSQDDNSSQLLWMHGPAGTGKSAIAQSFCEELQLRNCLAGSFFFRRGHPSRGNGTRLWRTIAYQLALLLLGFKTALGLRLTTDPSLLNKSISAQLQRLVIDSYAEASSNRSLVLVLDGLDECEGETRQQDILRTIAGSLNSQPLFRVLIVSRPEAHIKEIFCEPPLQLCERLDVLGSMEDVRVYLVDEFKRIRRTHSIMATTSAAWPEDQLIQHVVAKSSGHFIYAATVIRFVEDNDFDPVERLAIVTQLQSPDDDFSPFSELDQLYLQILNMAPHRSKLSRILSVIAAEFTSGLNLDNIGDLLGLKLSEILLTLRRLHSLVNIEDRLEKANDPSSSTEKIISVYHASFLDFLHDSARSQSFYFTDSDRQNLAVNMVTCLTEAADRDAHSRYFPFKLIEYLPFLSTTELTPRLAHLLHHIRYEWVASLEFPLHKAQDIRLWLERQQAPAHLLSDWEDYCVVARFEQDCSSVISREMPQERPLSRKLTCDYIRSVTSSQQIRIIHLYFLGCLPLTPNIVRSFCFAGSRVILGVSWKEIQSIVGELPGTPVNQEGKTWEDDFIASVAHPRQMRNLHPDPTLESPAKWCLNNIGRRPRIWRWFPPAWSYIVRSCPPTPGLLHALRAVQGELPSFILEQDLEENNVRGRSLKLTVPHHHWHNILQWLKTFSDPPLDIIKLSRTSLGTLGLYGRVCLEEDSYMIEHVRNHLPAEYVEDDQMWLLWKRFTGW</sequence>
<dbReference type="Gene3D" id="1.20.930.20">
    <property type="entry name" value="Adaptor protein Cbl, N-terminal domain"/>
    <property type="match status" value="1"/>
</dbReference>
<dbReference type="InterPro" id="IPR056884">
    <property type="entry name" value="NPHP3-like_N"/>
</dbReference>
<dbReference type="InterPro" id="IPR027417">
    <property type="entry name" value="P-loop_NTPase"/>
</dbReference>
<feature type="domain" description="Nephrocystin 3-like N-terminal" evidence="3">
    <location>
        <begin position="244"/>
        <end position="399"/>
    </location>
</feature>